<gene>
    <name evidence="13" type="ORF">C7M84_008916</name>
</gene>
<evidence type="ECO:0000256" key="7">
    <source>
        <dbReference type="ARBA" id="ARBA00023136"/>
    </source>
</evidence>
<feature type="transmembrane region" description="Helical" evidence="10">
    <location>
        <begin position="984"/>
        <end position="1009"/>
    </location>
</feature>
<feature type="compositionally biased region" description="Polar residues" evidence="9">
    <location>
        <begin position="350"/>
        <end position="369"/>
    </location>
</feature>
<dbReference type="SUPFAM" id="SSF49299">
    <property type="entry name" value="PKD domain"/>
    <property type="match status" value="3"/>
</dbReference>
<keyword evidence="3 10" id="KW-0812">Transmembrane</keyword>
<dbReference type="Gene3D" id="2.60.40.10">
    <property type="entry name" value="Immunoglobulins"/>
    <property type="match status" value="5"/>
</dbReference>
<dbReference type="InterPro" id="IPR013980">
    <property type="entry name" value="MANSC_dom"/>
</dbReference>
<dbReference type="AlphaFoldDB" id="A0A423T8B8"/>
<comment type="subcellular location">
    <subcellularLocation>
        <location evidence="1">Cell membrane</location>
    </subcellularLocation>
</comment>
<feature type="region of interest" description="Disordered" evidence="9">
    <location>
        <begin position="1"/>
        <end position="43"/>
    </location>
</feature>
<evidence type="ECO:0000256" key="4">
    <source>
        <dbReference type="ARBA" id="ARBA00022729"/>
    </source>
</evidence>
<dbReference type="InterPro" id="IPR022409">
    <property type="entry name" value="PKD/Chitinase_dom"/>
</dbReference>
<accession>A0A423T8B8</accession>
<evidence type="ECO:0000259" key="12">
    <source>
        <dbReference type="SMART" id="SM00765"/>
    </source>
</evidence>
<dbReference type="InterPro" id="IPR029865">
    <property type="entry name" value="KIAA0319-like"/>
</dbReference>
<dbReference type="FunFam" id="2.60.40.10:FF:000257">
    <property type="entry name" value="Dyslexia-associated protein KIAA0319-like"/>
    <property type="match status" value="1"/>
</dbReference>
<evidence type="ECO:0000256" key="2">
    <source>
        <dbReference type="ARBA" id="ARBA00022475"/>
    </source>
</evidence>
<dbReference type="SMART" id="SM00765">
    <property type="entry name" value="MANEC"/>
    <property type="match status" value="1"/>
</dbReference>
<dbReference type="Proteomes" id="UP000283509">
    <property type="component" value="Unassembled WGS sequence"/>
</dbReference>
<evidence type="ECO:0000256" key="8">
    <source>
        <dbReference type="ARBA" id="ARBA00023180"/>
    </source>
</evidence>
<keyword evidence="4" id="KW-0732">Signal</keyword>
<feature type="region of interest" description="Disordered" evidence="9">
    <location>
        <begin position="1064"/>
        <end position="1085"/>
    </location>
</feature>
<feature type="compositionally biased region" description="Low complexity" evidence="9">
    <location>
        <begin position="309"/>
        <end position="322"/>
    </location>
</feature>
<dbReference type="GO" id="GO:0005886">
    <property type="term" value="C:plasma membrane"/>
    <property type="evidence" value="ECO:0007669"/>
    <property type="project" value="UniProtKB-SubCell"/>
</dbReference>
<evidence type="ECO:0000256" key="1">
    <source>
        <dbReference type="ARBA" id="ARBA00004236"/>
    </source>
</evidence>
<dbReference type="PANTHER" id="PTHR46182:SF2">
    <property type="entry name" value="FI19480P1"/>
    <property type="match status" value="1"/>
</dbReference>
<comment type="caution">
    <text evidence="13">The sequence shown here is derived from an EMBL/GenBank/DDBJ whole genome shotgun (WGS) entry which is preliminary data.</text>
</comment>
<dbReference type="InterPro" id="IPR056502">
    <property type="entry name" value="KIAA0319-like_C"/>
</dbReference>
<keyword evidence="14" id="KW-1185">Reference proteome</keyword>
<feature type="domain" description="PKD/Chitinase" evidence="11">
    <location>
        <begin position="483"/>
        <end position="572"/>
    </location>
</feature>
<keyword evidence="2" id="KW-1003">Cell membrane</keyword>
<dbReference type="GO" id="GO:0031410">
    <property type="term" value="C:cytoplasmic vesicle"/>
    <property type="evidence" value="ECO:0007669"/>
    <property type="project" value="TreeGrafter"/>
</dbReference>
<name>A0A423T8B8_PENVA</name>
<evidence type="ECO:0000313" key="13">
    <source>
        <dbReference type="EMBL" id="ROT72695.1"/>
    </source>
</evidence>
<dbReference type="Pfam" id="PF23597">
    <property type="entry name" value="KIAA0319_N"/>
    <property type="match status" value="1"/>
</dbReference>
<keyword evidence="5" id="KW-0677">Repeat</keyword>
<dbReference type="FunFam" id="2.60.40.10:FF:000061">
    <property type="entry name" value="Dyslexia-associated protein KIAA0319 homolog"/>
    <property type="match status" value="1"/>
</dbReference>
<sequence length="1085" mass="116771">MHTLPPPTEAFTESMKGAPLPASPVSECTSKPPARIPNDYPKQTTLTKRPFRVVSDSPPIAHWRWSGVAAKDLKYDGLSVEGKSPRKRIKRKKMKKLKDICALCVPLLWALVLSLDLCGCEGAALSPALLSDLKGRCPIADSQIHENAVPKGGKNAGNFSVIANATDMSSCVRACCSNTKCHMALLHDSSCLNVECKTEDMCVPVPSNGSSVVVVRAAGVDAEWISAPLDSNTHMDTSRLGDGEAPNIKELTMPTKSPTVRDKRCEVGLRMCRKNEECVPFGEKRRDGSCKCVSGYLLNEKTDECTREASSAGAISTTTTVAPSAEPGTKGNASASAMGSPSSSPPDKGSANTSSNTPSVVASTPSPGSLSPKPMEKLVVSINNKTVYLPAGSTVYDKRVTLSAYAIGADTENKYEWTLLKQPDSEGSDPGSVSDTNSQTITLSHLIQGVYIFKVVVEAPGAYGQAVGNVTVLPAKRINQPPTAIINSPSNTIKLPNSGVIIDGSGSTDDAGIVSYRWEMVTAPLGYKLAEETGPTVQLTDLIPGNYTIMLRVKDEEGLEGNATAVLSVIKETDYPPTANAGGDQIIYLPQTEITLYGNASSDDHGIEGWEWTKGPKDSGKAVDMQDAMGQQSNASVNVYVQKPNLSSPKANAGTDIQLVLPNTTVTLDGSHSTDISQSTHYLWKQKNGPNTAHFDSMDSKKVTVSGLTKGKYEFLLTTWNGEDPLKNTTDTVMVDVIQDQNMPPKANAGGDFSVTLPVSVVMVDGSKSSDDVAVTKWLWEKEAMSLAAAKVINSSDHSPVLMFTDVVAGVYIWKLTVWDDQGASSSDTVSIIVKSSPHELDEVEVVVGGDIGALSYSQLSTLLQKLELFLHTGDRVVSIKLISLTGLPHSGQVRLTVLAYAGKDVVKGTDVVYSLRHQVLSESPDLLDLPLLSVDTVVCQNDCSGHGECIQATRECRCHTWWMESFLRRHMGDGMQNCDWSVVYVFVTMCSVVLVVGLMVWGIATLLMRKFGQNSRPRRKPPRYTLLDGHDEGTKLKNSRVHGGLLDSGSESDSDAEVLFDSRKAKHKMDKPRNGYHKFGRVRT</sequence>
<dbReference type="STRING" id="6689.A0A423T8B8"/>
<keyword evidence="7 10" id="KW-0472">Membrane</keyword>
<dbReference type="EMBL" id="QCYY01002121">
    <property type="protein sequence ID" value="ROT72695.1"/>
    <property type="molecule type" value="Genomic_DNA"/>
</dbReference>
<feature type="domain" description="PKD/Chitinase" evidence="11">
    <location>
        <begin position="650"/>
        <end position="738"/>
    </location>
</feature>
<evidence type="ECO:0000313" key="14">
    <source>
        <dbReference type="Proteomes" id="UP000283509"/>
    </source>
</evidence>
<proteinExistence type="predicted"/>
<organism evidence="13 14">
    <name type="scientific">Penaeus vannamei</name>
    <name type="common">Whiteleg shrimp</name>
    <name type="synonym">Litopenaeus vannamei</name>
    <dbReference type="NCBI Taxonomy" id="6689"/>
    <lineage>
        <taxon>Eukaryota</taxon>
        <taxon>Metazoa</taxon>
        <taxon>Ecdysozoa</taxon>
        <taxon>Arthropoda</taxon>
        <taxon>Crustacea</taxon>
        <taxon>Multicrustacea</taxon>
        <taxon>Malacostraca</taxon>
        <taxon>Eumalacostraca</taxon>
        <taxon>Eucarida</taxon>
        <taxon>Decapoda</taxon>
        <taxon>Dendrobranchiata</taxon>
        <taxon>Penaeoidea</taxon>
        <taxon>Penaeidae</taxon>
        <taxon>Penaeus</taxon>
    </lineage>
</organism>
<evidence type="ECO:0000256" key="3">
    <source>
        <dbReference type="ARBA" id="ARBA00022692"/>
    </source>
</evidence>
<feature type="compositionally biased region" description="Basic residues" evidence="9">
    <location>
        <begin position="1065"/>
        <end position="1085"/>
    </location>
</feature>
<keyword evidence="6 10" id="KW-1133">Transmembrane helix</keyword>
<reference evidence="13 14" key="1">
    <citation type="submission" date="2018-04" db="EMBL/GenBank/DDBJ databases">
        <authorList>
            <person name="Zhang X."/>
            <person name="Yuan J."/>
            <person name="Li F."/>
            <person name="Xiang J."/>
        </authorList>
    </citation>
    <scope>NUCLEOTIDE SEQUENCE [LARGE SCALE GENOMIC DNA]</scope>
    <source>
        <tissue evidence="13">Muscle</tissue>
    </source>
</reference>
<reference evidence="13 14" key="2">
    <citation type="submission" date="2019-01" db="EMBL/GenBank/DDBJ databases">
        <title>The decoding of complex shrimp genome reveals the adaptation for benthos swimmer, frequently molting mechanism and breeding impact on genome.</title>
        <authorList>
            <person name="Sun Y."/>
            <person name="Gao Y."/>
            <person name="Yu Y."/>
        </authorList>
    </citation>
    <scope>NUCLEOTIDE SEQUENCE [LARGE SCALE GENOMIC DNA]</scope>
    <source>
        <tissue evidence="13">Muscle</tissue>
    </source>
</reference>
<evidence type="ECO:0000256" key="10">
    <source>
        <dbReference type="SAM" id="Phobius"/>
    </source>
</evidence>
<dbReference type="Pfam" id="PF23620">
    <property type="entry name" value="KIAA0319"/>
    <property type="match status" value="1"/>
</dbReference>
<feature type="domain" description="Seven cysteines N-terminal" evidence="12">
    <location>
        <begin position="132"/>
        <end position="215"/>
    </location>
</feature>
<dbReference type="InterPro" id="IPR011106">
    <property type="entry name" value="MANSC_N"/>
</dbReference>
<keyword evidence="8" id="KW-0325">Glycoprotein</keyword>
<dbReference type="InterPro" id="IPR035986">
    <property type="entry name" value="PKD_dom_sf"/>
</dbReference>
<feature type="region of interest" description="Disordered" evidence="9">
    <location>
        <begin position="307"/>
        <end position="374"/>
    </location>
</feature>
<evidence type="ECO:0000256" key="9">
    <source>
        <dbReference type="SAM" id="MobiDB-lite"/>
    </source>
</evidence>
<feature type="compositionally biased region" description="Low complexity" evidence="9">
    <location>
        <begin position="333"/>
        <end position="346"/>
    </location>
</feature>
<dbReference type="Pfam" id="PF22352">
    <property type="entry name" value="K319L-like_PKD"/>
    <property type="match status" value="5"/>
</dbReference>
<evidence type="ECO:0008006" key="15">
    <source>
        <dbReference type="Google" id="ProtNLM"/>
    </source>
</evidence>
<protein>
    <recommendedName>
        <fullName evidence="15">Dyslexia-associated protein KIAA0319-like protein</fullName>
    </recommendedName>
</protein>
<feature type="domain" description="PKD/Chitinase" evidence="11">
    <location>
        <begin position="750"/>
        <end position="837"/>
    </location>
</feature>
<dbReference type="PANTHER" id="PTHR46182">
    <property type="entry name" value="FI19480P1"/>
    <property type="match status" value="1"/>
</dbReference>
<evidence type="ECO:0000256" key="5">
    <source>
        <dbReference type="ARBA" id="ARBA00022737"/>
    </source>
</evidence>
<dbReference type="OrthoDB" id="536372at2759"/>
<dbReference type="InterPro" id="IPR013783">
    <property type="entry name" value="Ig-like_fold"/>
</dbReference>
<dbReference type="GO" id="GO:0001764">
    <property type="term" value="P:neuron migration"/>
    <property type="evidence" value="ECO:0007669"/>
    <property type="project" value="TreeGrafter"/>
</dbReference>
<evidence type="ECO:0000259" key="11">
    <source>
        <dbReference type="SMART" id="SM00089"/>
    </source>
</evidence>
<evidence type="ECO:0000256" key="6">
    <source>
        <dbReference type="ARBA" id="ARBA00022989"/>
    </source>
</evidence>
<dbReference type="SMART" id="SM00089">
    <property type="entry name" value="PKD"/>
    <property type="match status" value="3"/>
</dbReference>